<organism evidence="13 14">
    <name type="scientific">Rhodocytophaga aerolata</name>
    <dbReference type="NCBI Taxonomy" id="455078"/>
    <lineage>
        <taxon>Bacteria</taxon>
        <taxon>Pseudomonadati</taxon>
        <taxon>Bacteroidota</taxon>
        <taxon>Cytophagia</taxon>
        <taxon>Cytophagales</taxon>
        <taxon>Rhodocytophagaceae</taxon>
        <taxon>Rhodocytophaga</taxon>
    </lineage>
</organism>
<dbReference type="PANTHER" id="PTHR24421:SF10">
    <property type="entry name" value="NITRATE_NITRITE SENSOR PROTEIN NARQ"/>
    <property type="match status" value="1"/>
</dbReference>
<dbReference type="Gene3D" id="1.20.5.1930">
    <property type="match status" value="1"/>
</dbReference>
<feature type="domain" description="HAMP" evidence="12">
    <location>
        <begin position="314"/>
        <end position="365"/>
    </location>
</feature>
<protein>
    <recommendedName>
        <fullName evidence="3">histidine kinase</fullName>
        <ecNumber evidence="3">2.7.13.3</ecNumber>
    </recommendedName>
</protein>
<keyword evidence="10" id="KW-0472">Membrane</keyword>
<evidence type="ECO:0000259" key="11">
    <source>
        <dbReference type="PROSITE" id="PS50109"/>
    </source>
</evidence>
<name>A0ABT8RDD0_9BACT</name>
<sequence length="618" mass="69438">MKNLSIFQKLLFSHLFIGICTLLLVAYLFYHSSKDALIERTVAQLSSINHLKKIYIEDYFEGMQQSTQLLARNSPLLELTVAPQASRDTAATNRMFSLLQQEFAYQDLILLDTSLHLLYQQTQSFQFPADTSAKFTEIRQLVTNTLANSHPGEILVDGEYLLFTSAPVKNASGQTTGILLMRLPDGPMEYVLHLRDGIGQTGESYVVGADFRMRSHSRFFPEAAPHDMEVRTLATQNAFTNQTTDHILADYRGVPVLSAYQPLQIPGLPWVIISEIDLEEAMQPVFRMRTIMVGIGLGVCVVIALLTWFVSVPLSARIRELRQVVLQLSRGIWPKEPLIITSKDEIGQMKGAMNQLILGLQRTAAFASEIGNGQLASTYEPLSNEDYMGNALLQMREKLQSSQQRELILNRQRTSALLEGEENERRRISRELHDGIGQLLTAIQFKLNTLDGQEKVRSEIKAILEETIVEVRRISHNLMPSVLQDFGLEAALKSLCTRTAQASRLKVNFSFDTHPDSPPLSQEVSISLYRITQESIHNAVKYAQATQLDIIVDCEPDQVQLRIRDNGIGFDWEAYQQRTTHETHGIGNMRERTYLLGGTFGLNTRAGAGTTITVSVPQ</sequence>
<dbReference type="EMBL" id="JAUKPO010000018">
    <property type="protein sequence ID" value="MDO1449349.1"/>
    <property type="molecule type" value="Genomic_DNA"/>
</dbReference>
<dbReference type="PANTHER" id="PTHR24421">
    <property type="entry name" value="NITRATE/NITRITE SENSOR PROTEIN NARX-RELATED"/>
    <property type="match status" value="1"/>
</dbReference>
<dbReference type="SMART" id="SM00304">
    <property type="entry name" value="HAMP"/>
    <property type="match status" value="1"/>
</dbReference>
<evidence type="ECO:0000313" key="14">
    <source>
        <dbReference type="Proteomes" id="UP001168528"/>
    </source>
</evidence>
<dbReference type="InterPro" id="IPR050482">
    <property type="entry name" value="Sensor_HK_TwoCompSys"/>
</dbReference>
<comment type="caution">
    <text evidence="13">The sequence shown here is derived from an EMBL/GenBank/DDBJ whole genome shotgun (WGS) entry which is preliminary data.</text>
</comment>
<dbReference type="InterPro" id="IPR011712">
    <property type="entry name" value="Sig_transdc_His_kin_sub3_dim/P"/>
</dbReference>
<keyword evidence="8" id="KW-0067">ATP-binding</keyword>
<dbReference type="Pfam" id="PF07730">
    <property type="entry name" value="HisKA_3"/>
    <property type="match status" value="1"/>
</dbReference>
<accession>A0ABT8RDD0</accession>
<comment type="subcellular location">
    <subcellularLocation>
        <location evidence="2">Membrane</location>
    </subcellularLocation>
</comment>
<keyword evidence="6" id="KW-0547">Nucleotide-binding</keyword>
<dbReference type="InterPro" id="IPR003660">
    <property type="entry name" value="HAMP_dom"/>
</dbReference>
<evidence type="ECO:0000256" key="6">
    <source>
        <dbReference type="ARBA" id="ARBA00022741"/>
    </source>
</evidence>
<evidence type="ECO:0000256" key="7">
    <source>
        <dbReference type="ARBA" id="ARBA00022777"/>
    </source>
</evidence>
<evidence type="ECO:0000256" key="9">
    <source>
        <dbReference type="ARBA" id="ARBA00023012"/>
    </source>
</evidence>
<keyword evidence="10" id="KW-1133">Transmembrane helix</keyword>
<dbReference type="SUPFAM" id="SSF55874">
    <property type="entry name" value="ATPase domain of HSP90 chaperone/DNA topoisomerase II/histidine kinase"/>
    <property type="match status" value="1"/>
</dbReference>
<dbReference type="Gene3D" id="6.10.340.10">
    <property type="match status" value="1"/>
</dbReference>
<gene>
    <name evidence="13" type="ORF">Q0590_23945</name>
</gene>
<evidence type="ECO:0000313" key="13">
    <source>
        <dbReference type="EMBL" id="MDO1449349.1"/>
    </source>
</evidence>
<evidence type="ECO:0000256" key="3">
    <source>
        <dbReference type="ARBA" id="ARBA00012438"/>
    </source>
</evidence>
<evidence type="ECO:0000256" key="8">
    <source>
        <dbReference type="ARBA" id="ARBA00022840"/>
    </source>
</evidence>
<dbReference type="InterPro" id="IPR003594">
    <property type="entry name" value="HATPase_dom"/>
</dbReference>
<evidence type="ECO:0000259" key="12">
    <source>
        <dbReference type="PROSITE" id="PS50885"/>
    </source>
</evidence>
<dbReference type="CDD" id="cd18774">
    <property type="entry name" value="PDC2_HK_sensor"/>
    <property type="match status" value="1"/>
</dbReference>
<dbReference type="InterPro" id="IPR036890">
    <property type="entry name" value="HATPase_C_sf"/>
</dbReference>
<keyword evidence="9" id="KW-0902">Two-component regulatory system</keyword>
<dbReference type="Pfam" id="PF02518">
    <property type="entry name" value="HATPase_c"/>
    <property type="match status" value="1"/>
</dbReference>
<evidence type="ECO:0000256" key="10">
    <source>
        <dbReference type="SAM" id="Phobius"/>
    </source>
</evidence>
<feature type="transmembrane region" description="Helical" evidence="10">
    <location>
        <begin position="12"/>
        <end position="30"/>
    </location>
</feature>
<dbReference type="CDD" id="cd16917">
    <property type="entry name" value="HATPase_UhpB-NarQ-NarX-like"/>
    <property type="match status" value="1"/>
</dbReference>
<comment type="catalytic activity">
    <reaction evidence="1">
        <text>ATP + protein L-histidine = ADP + protein N-phospho-L-histidine.</text>
        <dbReference type="EC" id="2.7.13.3"/>
    </reaction>
</comment>
<dbReference type="Gene3D" id="3.30.565.10">
    <property type="entry name" value="Histidine kinase-like ATPase, C-terminal domain"/>
    <property type="match status" value="1"/>
</dbReference>
<dbReference type="GO" id="GO:0016301">
    <property type="term" value="F:kinase activity"/>
    <property type="evidence" value="ECO:0007669"/>
    <property type="project" value="UniProtKB-KW"/>
</dbReference>
<keyword evidence="14" id="KW-1185">Reference proteome</keyword>
<dbReference type="InterPro" id="IPR005467">
    <property type="entry name" value="His_kinase_dom"/>
</dbReference>
<feature type="domain" description="Histidine kinase" evidence="11">
    <location>
        <begin position="427"/>
        <end position="618"/>
    </location>
</feature>
<dbReference type="PROSITE" id="PS50109">
    <property type="entry name" value="HIS_KIN"/>
    <property type="match status" value="1"/>
</dbReference>
<keyword evidence="5" id="KW-0808">Transferase</keyword>
<proteinExistence type="predicted"/>
<keyword evidence="4" id="KW-0597">Phosphoprotein</keyword>
<feature type="transmembrane region" description="Helical" evidence="10">
    <location>
        <begin position="291"/>
        <end position="310"/>
    </location>
</feature>
<dbReference type="Proteomes" id="UP001168528">
    <property type="component" value="Unassembled WGS sequence"/>
</dbReference>
<keyword evidence="10" id="KW-0812">Transmembrane</keyword>
<evidence type="ECO:0000256" key="5">
    <source>
        <dbReference type="ARBA" id="ARBA00022679"/>
    </source>
</evidence>
<reference evidence="13" key="1">
    <citation type="submission" date="2023-07" db="EMBL/GenBank/DDBJ databases">
        <title>The genome sequence of Rhodocytophaga aerolata KACC 12507.</title>
        <authorList>
            <person name="Zhang X."/>
        </authorList>
    </citation>
    <scope>NUCLEOTIDE SEQUENCE</scope>
    <source>
        <strain evidence="13">KACC 12507</strain>
    </source>
</reference>
<evidence type="ECO:0000256" key="1">
    <source>
        <dbReference type="ARBA" id="ARBA00000085"/>
    </source>
</evidence>
<dbReference type="PROSITE" id="PS50885">
    <property type="entry name" value="HAMP"/>
    <property type="match status" value="1"/>
</dbReference>
<dbReference type="CDD" id="cd06225">
    <property type="entry name" value="HAMP"/>
    <property type="match status" value="1"/>
</dbReference>
<evidence type="ECO:0000256" key="4">
    <source>
        <dbReference type="ARBA" id="ARBA00022553"/>
    </source>
</evidence>
<dbReference type="EC" id="2.7.13.3" evidence="3"/>
<evidence type="ECO:0000256" key="2">
    <source>
        <dbReference type="ARBA" id="ARBA00004370"/>
    </source>
</evidence>
<keyword evidence="7 13" id="KW-0418">Kinase</keyword>
<dbReference type="RefSeq" id="WP_302040150.1">
    <property type="nucleotide sequence ID" value="NZ_JAUKPO010000018.1"/>
</dbReference>